<dbReference type="PANTHER" id="PTHR38460">
    <property type="entry name" value="TAUTOMERASE YOLI-RELATED"/>
    <property type="match status" value="1"/>
</dbReference>
<dbReference type="InterPro" id="IPR037479">
    <property type="entry name" value="Tauto_MSAD"/>
</dbReference>
<comment type="caution">
    <text evidence="1">The sequence shown here is derived from an EMBL/GenBank/DDBJ whole genome shotgun (WGS) entry which is preliminary data.</text>
</comment>
<dbReference type="Gene3D" id="3.30.429.10">
    <property type="entry name" value="Macrophage Migration Inhibitory Factor"/>
    <property type="match status" value="1"/>
</dbReference>
<keyword evidence="2" id="KW-1185">Reference proteome</keyword>
<dbReference type="AlphaFoldDB" id="A0A4R9ACH9"/>
<dbReference type="EMBL" id="SOHJ01000014">
    <property type="protein sequence ID" value="TFD57414.1"/>
    <property type="molecule type" value="Genomic_DNA"/>
</dbReference>
<name>A0A4R9ACH9_9MICO</name>
<dbReference type="InterPro" id="IPR014347">
    <property type="entry name" value="Tautomerase/MIF_sf"/>
</dbReference>
<proteinExistence type="predicted"/>
<dbReference type="PANTHER" id="PTHR38460:SF1">
    <property type="entry name" value="TAUTOMERASE YOLI-RELATED"/>
    <property type="match status" value="1"/>
</dbReference>
<organism evidence="1 2">
    <name type="scientific">Cryobacterium suzukii</name>
    <dbReference type="NCBI Taxonomy" id="1259198"/>
    <lineage>
        <taxon>Bacteria</taxon>
        <taxon>Bacillati</taxon>
        <taxon>Actinomycetota</taxon>
        <taxon>Actinomycetes</taxon>
        <taxon>Micrococcales</taxon>
        <taxon>Microbacteriaceae</taxon>
        <taxon>Cryobacterium</taxon>
    </lineage>
</organism>
<evidence type="ECO:0000313" key="2">
    <source>
        <dbReference type="Proteomes" id="UP000298170"/>
    </source>
</evidence>
<dbReference type="SUPFAM" id="SSF55331">
    <property type="entry name" value="Tautomerase/MIF"/>
    <property type="match status" value="1"/>
</dbReference>
<dbReference type="RefSeq" id="WP_134516756.1">
    <property type="nucleotide sequence ID" value="NZ_SOHJ01000014.1"/>
</dbReference>
<protein>
    <submittedName>
        <fullName evidence="1">Tautomerase family protein</fullName>
    </submittedName>
</protein>
<reference evidence="1 2" key="1">
    <citation type="submission" date="2019-03" db="EMBL/GenBank/DDBJ databases">
        <title>Genomics of glacier-inhabiting Cryobacterium strains.</title>
        <authorList>
            <person name="Liu Q."/>
            <person name="Xin Y.-H."/>
        </authorList>
    </citation>
    <scope>NUCLEOTIDE SEQUENCE [LARGE SCALE GENOMIC DNA]</scope>
    <source>
        <strain evidence="1 2">Sr39</strain>
    </source>
</reference>
<dbReference type="Pfam" id="PF14552">
    <property type="entry name" value="Tautomerase_2"/>
    <property type="match status" value="1"/>
</dbReference>
<evidence type="ECO:0000313" key="1">
    <source>
        <dbReference type="EMBL" id="TFD57414.1"/>
    </source>
</evidence>
<dbReference type="OrthoDB" id="9804765at2"/>
<dbReference type="Proteomes" id="UP000298170">
    <property type="component" value="Unassembled WGS sequence"/>
</dbReference>
<accession>A0A4R9ACH9</accession>
<gene>
    <name evidence="1" type="ORF">E3T39_14695</name>
</gene>
<sequence>MAQIIVYGHKAALVPRITALSDAIHAAAVTAFQLPTEKRFHRFITLDPEQFITPSDRSIDYTIVEVSIFEGRSAATKKDFIRQLISNIANIGVTPDDLEITITETPRANWGIRGVPADELLLNYAVEV</sequence>